<comment type="caution">
    <text evidence="2">The sequence shown here is derived from an EMBL/GenBank/DDBJ whole genome shotgun (WGS) entry which is preliminary data.</text>
</comment>
<accession>A0ABR4Y470</accession>
<keyword evidence="1" id="KW-0732">Signal</keyword>
<organism evidence="2 3">
    <name type="scientific">Lysinibacillus boronitolerans JCM 21713 = 10a = NBRC 103108</name>
    <dbReference type="NCBI Taxonomy" id="1294264"/>
    <lineage>
        <taxon>Bacteria</taxon>
        <taxon>Bacillati</taxon>
        <taxon>Bacillota</taxon>
        <taxon>Bacilli</taxon>
        <taxon>Bacillales</taxon>
        <taxon>Bacillaceae</taxon>
        <taxon>Lysinibacillus</taxon>
    </lineage>
</organism>
<dbReference type="RefSeq" id="WP_036075549.1">
    <property type="nucleotide sequence ID" value="NZ_AVCW01000027.1"/>
</dbReference>
<protein>
    <recommendedName>
        <fullName evidence="4">Lipoprotein</fullName>
    </recommendedName>
</protein>
<reference evidence="2 3" key="1">
    <citation type="submission" date="2014-02" db="EMBL/GenBank/DDBJ databases">
        <title>Draft genome sequence of Lysinibacillus boronitolerans NBRC 103108.</title>
        <authorList>
            <person name="Zhang F."/>
            <person name="Wang G."/>
            <person name="Zhang L."/>
        </authorList>
    </citation>
    <scope>NUCLEOTIDE SEQUENCE [LARGE SCALE GENOMIC DNA]</scope>
    <source>
        <strain evidence="2 3">NBRC 103108</strain>
    </source>
</reference>
<sequence>MRKINIILTLVILVLLSACSSGSTNSSSNKSFEPIIDATQFSKINSTQLVGIMGDPEKIEDFEWIVPKTNQSIVGKLYIYEKNKFEFILFDDVVTRLNVYSGQYWGYDDSIMKFEEKDDIFPLFGIEYNNQIKKVADTNFALRYSPVSDKIEDVWIQEIEDKTFGIAKFTYDPSYF</sequence>
<evidence type="ECO:0008006" key="4">
    <source>
        <dbReference type="Google" id="ProtNLM"/>
    </source>
</evidence>
<feature type="chain" id="PRO_5045989018" description="Lipoprotein" evidence="1">
    <location>
        <begin position="24"/>
        <end position="176"/>
    </location>
</feature>
<feature type="signal peptide" evidence="1">
    <location>
        <begin position="1"/>
        <end position="23"/>
    </location>
</feature>
<dbReference type="Proteomes" id="UP000030487">
    <property type="component" value="Unassembled WGS sequence"/>
</dbReference>
<dbReference type="EMBL" id="JPVR01000055">
    <property type="protein sequence ID" value="KGR88877.1"/>
    <property type="molecule type" value="Genomic_DNA"/>
</dbReference>
<evidence type="ECO:0000256" key="1">
    <source>
        <dbReference type="SAM" id="SignalP"/>
    </source>
</evidence>
<keyword evidence="3" id="KW-1185">Reference proteome</keyword>
<dbReference type="PROSITE" id="PS51257">
    <property type="entry name" value="PROKAR_LIPOPROTEIN"/>
    <property type="match status" value="1"/>
</dbReference>
<evidence type="ECO:0000313" key="3">
    <source>
        <dbReference type="Proteomes" id="UP000030487"/>
    </source>
</evidence>
<proteinExistence type="predicted"/>
<evidence type="ECO:0000313" key="2">
    <source>
        <dbReference type="EMBL" id="KGR88877.1"/>
    </source>
</evidence>
<gene>
    <name evidence="2" type="ORF">CD31_02580</name>
</gene>
<name>A0ABR4Y470_9BACI</name>